<dbReference type="EMBL" id="JANBUJ010003628">
    <property type="protein sequence ID" value="KAJ2759989.1"/>
    <property type="molecule type" value="Genomic_DNA"/>
</dbReference>
<accession>A0ACC1JK16</accession>
<name>A0ACC1JK16_9FUNG</name>
<sequence length="208" mass="22686">RKGGKKGGSQRSAEQEDPDGDADGDPVDMARMEKRMDARVERLASELQAMRAGRASPGILDHVRVHLKGGSALLPELALVTVKDAQTLLVVPNNPDEQSAIEASIRSAELGLNPRPDKGAVLVPVPKTTKESRDRLVKSLGALAEQTRVHVRKDRQDAMKQLKAASKARAMPTDEARAWEKDVQAATDRHAARIDELVKAKTREIERA</sequence>
<feature type="non-terminal residue" evidence="1">
    <location>
        <position position="1"/>
    </location>
</feature>
<protein>
    <submittedName>
        <fullName evidence="1">Uncharacterized protein</fullName>
    </submittedName>
</protein>
<dbReference type="Proteomes" id="UP001140234">
    <property type="component" value="Unassembled WGS sequence"/>
</dbReference>
<evidence type="ECO:0000313" key="1">
    <source>
        <dbReference type="EMBL" id="KAJ2759989.1"/>
    </source>
</evidence>
<organism evidence="1 2">
    <name type="scientific">Coemansia nantahalensis</name>
    <dbReference type="NCBI Taxonomy" id="2789366"/>
    <lineage>
        <taxon>Eukaryota</taxon>
        <taxon>Fungi</taxon>
        <taxon>Fungi incertae sedis</taxon>
        <taxon>Zoopagomycota</taxon>
        <taxon>Kickxellomycotina</taxon>
        <taxon>Kickxellomycetes</taxon>
        <taxon>Kickxellales</taxon>
        <taxon>Kickxellaceae</taxon>
        <taxon>Coemansia</taxon>
    </lineage>
</organism>
<gene>
    <name evidence="1" type="ORF">IWQ57_006415</name>
</gene>
<keyword evidence="2" id="KW-1185">Reference proteome</keyword>
<proteinExistence type="predicted"/>
<evidence type="ECO:0000313" key="2">
    <source>
        <dbReference type="Proteomes" id="UP001140234"/>
    </source>
</evidence>
<comment type="caution">
    <text evidence="1">The sequence shown here is derived from an EMBL/GenBank/DDBJ whole genome shotgun (WGS) entry which is preliminary data.</text>
</comment>
<reference evidence="1" key="1">
    <citation type="submission" date="2022-07" db="EMBL/GenBank/DDBJ databases">
        <title>Phylogenomic reconstructions and comparative analyses of Kickxellomycotina fungi.</title>
        <authorList>
            <person name="Reynolds N.K."/>
            <person name="Stajich J.E."/>
            <person name="Barry K."/>
            <person name="Grigoriev I.V."/>
            <person name="Crous P."/>
            <person name="Smith M.E."/>
        </authorList>
    </citation>
    <scope>NUCLEOTIDE SEQUENCE</scope>
    <source>
        <strain evidence="1">CBS 109366</strain>
    </source>
</reference>